<evidence type="ECO:0000259" key="5">
    <source>
        <dbReference type="PROSITE" id="PS50055"/>
    </source>
</evidence>
<dbReference type="SUPFAM" id="SSF52799">
    <property type="entry name" value="(Phosphotyrosine protein) phosphatases II"/>
    <property type="match status" value="1"/>
</dbReference>
<dbReference type="Gene3D" id="3.90.190.10">
    <property type="entry name" value="Protein tyrosine phosphatase superfamily"/>
    <property type="match status" value="1"/>
</dbReference>
<protein>
    <recommendedName>
        <fullName evidence="2">protein-tyrosine-phosphatase</fullName>
        <ecNumber evidence="2">3.1.3.48</ecNumber>
    </recommendedName>
</protein>
<dbReference type="InterPro" id="IPR000242">
    <property type="entry name" value="PTP_cat"/>
</dbReference>
<sequence length="449" mass="51466">MRICEINVIGNVQIGSRGPRKYVFKACGARGRHLQGAANGLLAMLKDYLKYVKLAFEPSCTHFDDQFSDFPTGYLKDHTESLKKENIPKNQDQSILPYDVNRVKLNNKKERRSTDYINASYVQISDNEKEYIVTQNPLKNTIDDFWHMIWQENVNHIVLISSPNEEFVYYWPKLKNDVVRFDDIRVSIKEICYNKFYIHRKLQVQRKGKSRQFPITREVVTSTDILPANAKHPYFLIMDWSNKIALLRIPTECILTKRLESNLQLDQNSLASEMRTTGNERVSSTASTRQAVLVDLYEKTNNSFLLKGAVQRLLDGSRNLAAPNGTRNVIGNSLSGMIAEPDHHAQKFATGILTCYKFRGSIISSTNVSSRNVISLCYSDKLVRKGYVVWVNFDEFGVIEGHYPCHYAKVATHWDGGPASRFWKKKGVFRGTERGTRELSPKSVPVHEE</sequence>
<dbReference type="EC" id="3.1.3.48" evidence="2"/>
<evidence type="ECO:0000256" key="3">
    <source>
        <dbReference type="ARBA" id="ARBA00022801"/>
    </source>
</evidence>
<dbReference type="EMBL" id="JABDTM020020140">
    <property type="protein sequence ID" value="KAH0817179.1"/>
    <property type="molecule type" value="Genomic_DNA"/>
</dbReference>
<comment type="caution">
    <text evidence="6">The sequence shown here is derived from an EMBL/GenBank/DDBJ whole genome shotgun (WGS) entry which is preliminary data.</text>
</comment>
<comment type="similarity">
    <text evidence="1">Belongs to the protein-tyrosine phosphatase family.</text>
</comment>
<reference evidence="6" key="2">
    <citation type="submission" date="2021-08" db="EMBL/GenBank/DDBJ databases">
        <authorList>
            <person name="Eriksson T."/>
        </authorList>
    </citation>
    <scope>NUCLEOTIDE SEQUENCE</scope>
    <source>
        <strain evidence="6">Stoneville</strain>
        <tissue evidence="6">Whole head</tissue>
    </source>
</reference>
<evidence type="ECO:0000313" key="6">
    <source>
        <dbReference type="EMBL" id="KAH0817179.1"/>
    </source>
</evidence>
<dbReference type="InterPro" id="IPR029021">
    <property type="entry name" value="Prot-tyrosine_phosphatase-like"/>
</dbReference>
<evidence type="ECO:0000313" key="7">
    <source>
        <dbReference type="Proteomes" id="UP000719412"/>
    </source>
</evidence>
<dbReference type="AlphaFoldDB" id="A0A8J6LCH6"/>
<keyword evidence="7" id="KW-1185">Reference proteome</keyword>
<keyword evidence="3" id="KW-0378">Hydrolase</keyword>
<dbReference type="PRINTS" id="PR00700">
    <property type="entry name" value="PRTYPHPHTASE"/>
</dbReference>
<dbReference type="GO" id="GO:0008045">
    <property type="term" value="P:motor neuron axon guidance"/>
    <property type="evidence" value="ECO:0007669"/>
    <property type="project" value="TreeGrafter"/>
</dbReference>
<evidence type="ECO:0000256" key="2">
    <source>
        <dbReference type="ARBA" id="ARBA00013064"/>
    </source>
</evidence>
<feature type="domain" description="Tyrosine-protein phosphatase" evidence="5">
    <location>
        <begin position="63"/>
        <end position="255"/>
    </location>
</feature>
<keyword evidence="4" id="KW-0904">Protein phosphatase</keyword>
<dbReference type="PANTHER" id="PTHR19134:SF562">
    <property type="entry name" value="PROTEIN-TYROSINE-PHOSPHATASE"/>
    <property type="match status" value="1"/>
</dbReference>
<accession>A0A8J6LCH6</accession>
<dbReference type="SMART" id="SM00194">
    <property type="entry name" value="PTPc"/>
    <property type="match status" value="1"/>
</dbReference>
<reference evidence="6" key="1">
    <citation type="journal article" date="2020" name="J Insects Food Feed">
        <title>The yellow mealworm (Tenebrio molitor) genome: a resource for the emerging insects as food and feed industry.</title>
        <authorList>
            <person name="Eriksson T."/>
            <person name="Andere A."/>
            <person name="Kelstrup H."/>
            <person name="Emery V."/>
            <person name="Picard C."/>
        </authorList>
    </citation>
    <scope>NUCLEOTIDE SEQUENCE</scope>
    <source>
        <strain evidence="6">Stoneville</strain>
        <tissue evidence="6">Whole head</tissue>
    </source>
</reference>
<name>A0A8J6LCH6_TENMO</name>
<dbReference type="PROSITE" id="PS50055">
    <property type="entry name" value="TYR_PHOSPHATASE_PTP"/>
    <property type="match status" value="1"/>
</dbReference>
<dbReference type="GO" id="GO:0004725">
    <property type="term" value="F:protein tyrosine phosphatase activity"/>
    <property type="evidence" value="ECO:0007669"/>
    <property type="project" value="UniProtKB-EC"/>
</dbReference>
<gene>
    <name evidence="6" type="ORF">GEV33_005612</name>
</gene>
<dbReference type="Pfam" id="PF00102">
    <property type="entry name" value="Y_phosphatase"/>
    <property type="match status" value="1"/>
</dbReference>
<organism evidence="6 7">
    <name type="scientific">Tenebrio molitor</name>
    <name type="common">Yellow mealworm beetle</name>
    <dbReference type="NCBI Taxonomy" id="7067"/>
    <lineage>
        <taxon>Eukaryota</taxon>
        <taxon>Metazoa</taxon>
        <taxon>Ecdysozoa</taxon>
        <taxon>Arthropoda</taxon>
        <taxon>Hexapoda</taxon>
        <taxon>Insecta</taxon>
        <taxon>Pterygota</taxon>
        <taxon>Neoptera</taxon>
        <taxon>Endopterygota</taxon>
        <taxon>Coleoptera</taxon>
        <taxon>Polyphaga</taxon>
        <taxon>Cucujiformia</taxon>
        <taxon>Tenebrionidae</taxon>
        <taxon>Tenebrio</taxon>
    </lineage>
</organism>
<proteinExistence type="inferred from homology"/>
<dbReference type="InterPro" id="IPR050348">
    <property type="entry name" value="Protein-Tyr_Phosphatase"/>
</dbReference>
<evidence type="ECO:0000256" key="4">
    <source>
        <dbReference type="ARBA" id="ARBA00022912"/>
    </source>
</evidence>
<dbReference type="Proteomes" id="UP000719412">
    <property type="component" value="Unassembled WGS sequence"/>
</dbReference>
<dbReference type="CDD" id="cd00047">
    <property type="entry name" value="PTPc"/>
    <property type="match status" value="1"/>
</dbReference>
<dbReference type="PANTHER" id="PTHR19134">
    <property type="entry name" value="RECEPTOR-TYPE TYROSINE-PROTEIN PHOSPHATASE"/>
    <property type="match status" value="1"/>
</dbReference>
<evidence type="ECO:0000256" key="1">
    <source>
        <dbReference type="ARBA" id="ARBA00009580"/>
    </source>
</evidence>